<gene>
    <name evidence="5" type="ORF">BO97DRAFT_329661</name>
</gene>
<feature type="non-terminal residue" evidence="5">
    <location>
        <position position="259"/>
    </location>
</feature>
<feature type="domain" description="Yeast cell wall synthesis Kre9/Knh1-like N-terminal" evidence="4">
    <location>
        <begin position="128"/>
        <end position="217"/>
    </location>
</feature>
<feature type="domain" description="Yeast cell wall synthesis Kre9/Knh1-like N-terminal" evidence="4">
    <location>
        <begin position="32"/>
        <end position="111"/>
    </location>
</feature>
<dbReference type="Pfam" id="PF10342">
    <property type="entry name" value="Kre9_KNH"/>
    <property type="match status" value="2"/>
</dbReference>
<dbReference type="Proteomes" id="UP000248961">
    <property type="component" value="Unassembled WGS sequence"/>
</dbReference>
<dbReference type="InterPro" id="IPR052982">
    <property type="entry name" value="SRP1/TIP1-like"/>
</dbReference>
<evidence type="ECO:0000256" key="2">
    <source>
        <dbReference type="SAM" id="MobiDB-lite"/>
    </source>
</evidence>
<proteinExistence type="predicted"/>
<dbReference type="EMBL" id="KZ824297">
    <property type="protein sequence ID" value="RAL10143.1"/>
    <property type="molecule type" value="Genomic_DNA"/>
</dbReference>
<dbReference type="GeneID" id="37195626"/>
<feature type="chain" id="PRO_5017479910" description="Yeast cell wall synthesis Kre9/Knh1-like N-terminal domain-containing protein" evidence="3">
    <location>
        <begin position="21"/>
        <end position="259"/>
    </location>
</feature>
<dbReference type="AlphaFoldDB" id="A0A395HRV0"/>
<dbReference type="STRING" id="1450537.A0A395HRV0"/>
<evidence type="ECO:0000313" key="6">
    <source>
        <dbReference type="Proteomes" id="UP000248961"/>
    </source>
</evidence>
<dbReference type="RefSeq" id="XP_025549297.1">
    <property type="nucleotide sequence ID" value="XM_025691337.1"/>
</dbReference>
<feature type="compositionally biased region" description="Acidic residues" evidence="2">
    <location>
        <begin position="220"/>
        <end position="229"/>
    </location>
</feature>
<name>A0A395HRV0_ASPHC</name>
<organism evidence="5 6">
    <name type="scientific">Aspergillus homomorphus (strain CBS 101889)</name>
    <dbReference type="NCBI Taxonomy" id="1450537"/>
    <lineage>
        <taxon>Eukaryota</taxon>
        <taxon>Fungi</taxon>
        <taxon>Dikarya</taxon>
        <taxon>Ascomycota</taxon>
        <taxon>Pezizomycotina</taxon>
        <taxon>Eurotiomycetes</taxon>
        <taxon>Eurotiomycetidae</taxon>
        <taxon>Eurotiales</taxon>
        <taxon>Aspergillaceae</taxon>
        <taxon>Aspergillus</taxon>
        <taxon>Aspergillus subgen. Circumdati</taxon>
    </lineage>
</organism>
<feature type="signal peptide" evidence="3">
    <location>
        <begin position="1"/>
        <end position="20"/>
    </location>
</feature>
<evidence type="ECO:0000259" key="4">
    <source>
        <dbReference type="Pfam" id="PF10342"/>
    </source>
</evidence>
<dbReference type="PANTHER" id="PTHR40633">
    <property type="entry name" value="MATRIX PROTEIN, PUTATIVE (AFU_ORTHOLOGUE AFUA_8G05410)-RELATED"/>
    <property type="match status" value="1"/>
</dbReference>
<feature type="region of interest" description="Disordered" evidence="2">
    <location>
        <begin position="216"/>
        <end position="259"/>
    </location>
</feature>
<evidence type="ECO:0000313" key="5">
    <source>
        <dbReference type="EMBL" id="RAL10143.1"/>
    </source>
</evidence>
<dbReference type="PANTHER" id="PTHR40633:SF1">
    <property type="entry name" value="GPI ANCHORED SERINE-THREONINE RICH PROTEIN (AFU_ORTHOLOGUE AFUA_1G03630)"/>
    <property type="match status" value="1"/>
</dbReference>
<feature type="non-terminal residue" evidence="5">
    <location>
        <position position="1"/>
    </location>
</feature>
<feature type="compositionally biased region" description="Basic and acidic residues" evidence="2">
    <location>
        <begin position="230"/>
        <end position="247"/>
    </location>
</feature>
<evidence type="ECO:0000256" key="3">
    <source>
        <dbReference type="SAM" id="SignalP"/>
    </source>
</evidence>
<keyword evidence="1 3" id="KW-0732">Signal</keyword>
<keyword evidence="6" id="KW-1185">Reference proteome</keyword>
<evidence type="ECO:0000256" key="1">
    <source>
        <dbReference type="ARBA" id="ARBA00022729"/>
    </source>
</evidence>
<protein>
    <recommendedName>
        <fullName evidence="4">Yeast cell wall synthesis Kre9/Knh1-like N-terminal domain-containing protein</fullName>
    </recommendedName>
</protein>
<dbReference type="VEuPathDB" id="FungiDB:BO97DRAFT_329661"/>
<dbReference type="OrthoDB" id="4507218at2759"/>
<sequence length="259" mass="27499">IKMQLTTALLLTALTALTRGSPTQKPAYSITSPTSGAILTPNTPSVISWTTTQRSSAKLSLHVETTTNHTSLYTIATNITNSGSISWSPPARLPPGSEYIIVIDPSSGIDTDTSTTTSNNNDATTYYPTENQPVTRGKTTILTWPVEKETAHVSVYLMEGASSTDSRNVSTVATHVANSGSLACVLPGKLTLADDYRFAVVDVDDAEKVKYSATFRVVGEDEDDDAGDDEDKKGDENERKGEKKNETDGTGDDSAAATG</sequence>
<accession>A0A395HRV0</accession>
<dbReference type="InterPro" id="IPR018466">
    <property type="entry name" value="Kre9/Knh1-like_N"/>
</dbReference>
<reference evidence="5 6" key="1">
    <citation type="submission" date="2018-02" db="EMBL/GenBank/DDBJ databases">
        <title>The genomes of Aspergillus section Nigri reveals drivers in fungal speciation.</title>
        <authorList>
            <consortium name="DOE Joint Genome Institute"/>
            <person name="Vesth T.C."/>
            <person name="Nybo J."/>
            <person name="Theobald S."/>
            <person name="Brandl J."/>
            <person name="Frisvad J.C."/>
            <person name="Nielsen K.F."/>
            <person name="Lyhne E.K."/>
            <person name="Kogle M.E."/>
            <person name="Kuo A."/>
            <person name="Riley R."/>
            <person name="Clum A."/>
            <person name="Nolan M."/>
            <person name="Lipzen A."/>
            <person name="Salamov A."/>
            <person name="Henrissat B."/>
            <person name="Wiebenga A."/>
            <person name="De vries R.P."/>
            <person name="Grigoriev I.V."/>
            <person name="Mortensen U.H."/>
            <person name="Andersen M.R."/>
            <person name="Baker S.E."/>
        </authorList>
    </citation>
    <scope>NUCLEOTIDE SEQUENCE [LARGE SCALE GENOMIC DNA]</scope>
    <source>
        <strain evidence="5 6">CBS 101889</strain>
    </source>
</reference>